<dbReference type="PANTHER" id="PTHR31635:SF196">
    <property type="entry name" value="REVERSE TRANSCRIPTASE DOMAIN-CONTAINING PROTEIN-RELATED"/>
    <property type="match status" value="1"/>
</dbReference>
<comment type="caution">
    <text evidence="1">The sequence shown here is derived from an EMBL/GenBank/DDBJ whole genome shotgun (WGS) entry which is preliminary data.</text>
</comment>
<dbReference type="Proteomes" id="UP000265520">
    <property type="component" value="Unassembled WGS sequence"/>
</dbReference>
<reference evidence="1 2" key="1">
    <citation type="journal article" date="2018" name="Front. Plant Sci.">
        <title>Red Clover (Trifolium pratense) and Zigzag Clover (T. medium) - A Picture of Genomic Similarities and Differences.</title>
        <authorList>
            <person name="Dluhosova J."/>
            <person name="Istvanek J."/>
            <person name="Nedelnik J."/>
            <person name="Repkova J."/>
        </authorList>
    </citation>
    <scope>NUCLEOTIDE SEQUENCE [LARGE SCALE GENOMIC DNA]</scope>
    <source>
        <strain evidence="2">cv. 10/8</strain>
        <tissue evidence="1">Leaf</tissue>
    </source>
</reference>
<dbReference type="AlphaFoldDB" id="A0A392MDH0"/>
<name>A0A392MDH0_9FABA</name>
<accession>A0A392MDH0</accession>
<dbReference type="PANTHER" id="PTHR31635">
    <property type="entry name" value="REVERSE TRANSCRIPTASE DOMAIN-CONTAINING PROTEIN-RELATED"/>
    <property type="match status" value="1"/>
</dbReference>
<sequence length="361" mass="40706">MHPNVSDHALLCLKSAGVANSWHGQLSGRPMYVLWKKLQRLQPILKEISKPLSDVKLHISKVRENMLQAQLDLGLDRMNADKIEVVKQCSDDLLNWQKIEEKILQQKSKLEWLKLGDGNNRYFHASIKTRSTSKSINVLLKEDGTQITAQEDIEEEVMSFYNKLIGTSDTDLNGIDITVMREGPQLSNEQRQKLIAPITDKEIECAMQSIGDLKSPSIDGYGAYFFKKAWKIVKSDVLAAVHDFFDNGRLYKAANCTLVTLLPKSKEAKRIKEYRPISCCSTICKIISKILTKRMGEVMTSIVGQNQAAFVPGSVAIMMEAFEKFSKSTGVKVNPTKCCIFFGGVDQSIKDDIKRITHFEE</sequence>
<keyword evidence="2" id="KW-1185">Reference proteome</keyword>
<protein>
    <submittedName>
        <fullName evidence="1">Transposon TX1 putative 149 kDa protein</fullName>
    </submittedName>
</protein>
<evidence type="ECO:0000313" key="1">
    <source>
        <dbReference type="EMBL" id="MCH85203.1"/>
    </source>
</evidence>
<proteinExistence type="predicted"/>
<evidence type="ECO:0000313" key="2">
    <source>
        <dbReference type="Proteomes" id="UP000265520"/>
    </source>
</evidence>
<feature type="non-terminal residue" evidence="1">
    <location>
        <position position="361"/>
    </location>
</feature>
<dbReference type="EMBL" id="LXQA010008076">
    <property type="protein sequence ID" value="MCH85203.1"/>
    <property type="molecule type" value="Genomic_DNA"/>
</dbReference>
<organism evidence="1 2">
    <name type="scientific">Trifolium medium</name>
    <dbReference type="NCBI Taxonomy" id="97028"/>
    <lineage>
        <taxon>Eukaryota</taxon>
        <taxon>Viridiplantae</taxon>
        <taxon>Streptophyta</taxon>
        <taxon>Embryophyta</taxon>
        <taxon>Tracheophyta</taxon>
        <taxon>Spermatophyta</taxon>
        <taxon>Magnoliopsida</taxon>
        <taxon>eudicotyledons</taxon>
        <taxon>Gunneridae</taxon>
        <taxon>Pentapetalae</taxon>
        <taxon>rosids</taxon>
        <taxon>fabids</taxon>
        <taxon>Fabales</taxon>
        <taxon>Fabaceae</taxon>
        <taxon>Papilionoideae</taxon>
        <taxon>50 kb inversion clade</taxon>
        <taxon>NPAAA clade</taxon>
        <taxon>Hologalegina</taxon>
        <taxon>IRL clade</taxon>
        <taxon>Trifolieae</taxon>
        <taxon>Trifolium</taxon>
    </lineage>
</organism>
<gene>
    <name evidence="1" type="ORF">A2U01_0006047</name>
</gene>